<proteinExistence type="predicted"/>
<accession>A0ACA9PW70</accession>
<name>A0ACA9PW70_9GLOM</name>
<evidence type="ECO:0000313" key="1">
    <source>
        <dbReference type="EMBL" id="CAG8722513.1"/>
    </source>
</evidence>
<evidence type="ECO:0000313" key="2">
    <source>
        <dbReference type="Proteomes" id="UP000789920"/>
    </source>
</evidence>
<protein>
    <submittedName>
        <fullName evidence="1">18139_t:CDS:1</fullName>
    </submittedName>
</protein>
<sequence>MARLNVKLLALLLVTLATVISARVINVAVGENGELSFSPNNVKAKVGDKITFTLKSGFHSVILSDKAGDCTKSAKIKNSEILAQTDKVGKKGTFIITQNTPSKLGFFCDVELWIQIL</sequence>
<reference evidence="1" key="1">
    <citation type="submission" date="2021-06" db="EMBL/GenBank/DDBJ databases">
        <authorList>
            <person name="Kallberg Y."/>
            <person name="Tangrot J."/>
            <person name="Rosling A."/>
        </authorList>
    </citation>
    <scope>NUCLEOTIDE SEQUENCE</scope>
    <source>
        <strain evidence="1">MA461A</strain>
    </source>
</reference>
<dbReference type="Proteomes" id="UP000789920">
    <property type="component" value="Unassembled WGS sequence"/>
</dbReference>
<comment type="caution">
    <text evidence="1">The sequence shown here is derived from an EMBL/GenBank/DDBJ whole genome shotgun (WGS) entry which is preliminary data.</text>
</comment>
<keyword evidence="2" id="KW-1185">Reference proteome</keyword>
<gene>
    <name evidence="1" type="ORF">RPERSI_LOCUS11417</name>
</gene>
<dbReference type="EMBL" id="CAJVQC010023505">
    <property type="protein sequence ID" value="CAG8722513.1"/>
    <property type="molecule type" value="Genomic_DNA"/>
</dbReference>
<organism evidence="1 2">
    <name type="scientific">Racocetra persica</name>
    <dbReference type="NCBI Taxonomy" id="160502"/>
    <lineage>
        <taxon>Eukaryota</taxon>
        <taxon>Fungi</taxon>
        <taxon>Fungi incertae sedis</taxon>
        <taxon>Mucoromycota</taxon>
        <taxon>Glomeromycotina</taxon>
        <taxon>Glomeromycetes</taxon>
        <taxon>Diversisporales</taxon>
        <taxon>Gigasporaceae</taxon>
        <taxon>Racocetra</taxon>
    </lineage>
</organism>
<feature type="non-terminal residue" evidence="1">
    <location>
        <position position="117"/>
    </location>
</feature>